<reference evidence="3" key="1">
    <citation type="submission" date="2025-08" db="UniProtKB">
        <authorList>
            <consortium name="RefSeq"/>
        </authorList>
    </citation>
    <scope>IDENTIFICATION</scope>
    <source>
        <tissue evidence="3">Whole organism</tissue>
    </source>
</reference>
<name>A0A8B7NW16_HYAAZ</name>
<feature type="compositionally biased region" description="Basic residues" evidence="1">
    <location>
        <begin position="799"/>
        <end position="808"/>
    </location>
</feature>
<accession>A0A8B7NW16</accession>
<protein>
    <submittedName>
        <fullName evidence="3">Uncharacterized protein LOC108674472</fullName>
    </submittedName>
</protein>
<evidence type="ECO:0000313" key="3">
    <source>
        <dbReference type="RefSeq" id="XP_018017915.1"/>
    </source>
</evidence>
<dbReference type="GeneID" id="108674472"/>
<dbReference type="KEGG" id="hazt:108674472"/>
<gene>
    <name evidence="3" type="primary">LOC108674472</name>
</gene>
<dbReference type="Proteomes" id="UP000694843">
    <property type="component" value="Unplaced"/>
</dbReference>
<feature type="region of interest" description="Disordered" evidence="1">
    <location>
        <begin position="472"/>
        <end position="492"/>
    </location>
</feature>
<feature type="compositionally biased region" description="Low complexity" evidence="1">
    <location>
        <begin position="472"/>
        <end position="482"/>
    </location>
</feature>
<proteinExistence type="predicted"/>
<keyword evidence="2" id="KW-1185">Reference proteome</keyword>
<feature type="region of interest" description="Disordered" evidence="1">
    <location>
        <begin position="269"/>
        <end position="289"/>
    </location>
</feature>
<feature type="region of interest" description="Disordered" evidence="1">
    <location>
        <begin position="305"/>
        <end position="334"/>
    </location>
</feature>
<feature type="region of interest" description="Disordered" evidence="1">
    <location>
        <begin position="781"/>
        <end position="816"/>
    </location>
</feature>
<dbReference type="AlphaFoldDB" id="A0A8B7NW16"/>
<feature type="compositionally biased region" description="Basic and acidic residues" evidence="1">
    <location>
        <begin position="696"/>
        <end position="710"/>
    </location>
</feature>
<dbReference type="OrthoDB" id="10672649at2759"/>
<evidence type="ECO:0000313" key="2">
    <source>
        <dbReference type="Proteomes" id="UP000694843"/>
    </source>
</evidence>
<feature type="compositionally biased region" description="Polar residues" evidence="1">
    <location>
        <begin position="711"/>
        <end position="729"/>
    </location>
</feature>
<evidence type="ECO:0000256" key="1">
    <source>
        <dbReference type="SAM" id="MobiDB-lite"/>
    </source>
</evidence>
<feature type="compositionally biased region" description="Polar residues" evidence="1">
    <location>
        <begin position="662"/>
        <end position="673"/>
    </location>
</feature>
<feature type="compositionally biased region" description="Polar residues" evidence="1">
    <location>
        <begin position="783"/>
        <end position="798"/>
    </location>
</feature>
<feature type="region of interest" description="Disordered" evidence="1">
    <location>
        <begin position="660"/>
        <end position="745"/>
    </location>
</feature>
<organism evidence="2 3">
    <name type="scientific">Hyalella azteca</name>
    <name type="common">Amphipod</name>
    <dbReference type="NCBI Taxonomy" id="294128"/>
    <lineage>
        <taxon>Eukaryota</taxon>
        <taxon>Metazoa</taxon>
        <taxon>Ecdysozoa</taxon>
        <taxon>Arthropoda</taxon>
        <taxon>Crustacea</taxon>
        <taxon>Multicrustacea</taxon>
        <taxon>Malacostraca</taxon>
        <taxon>Eumalacostraca</taxon>
        <taxon>Peracarida</taxon>
        <taxon>Amphipoda</taxon>
        <taxon>Senticaudata</taxon>
        <taxon>Talitrida</taxon>
        <taxon>Talitroidea</taxon>
        <taxon>Hyalellidae</taxon>
        <taxon>Hyalella</taxon>
    </lineage>
</organism>
<dbReference type="RefSeq" id="XP_018017915.1">
    <property type="nucleotide sequence ID" value="XM_018162426.2"/>
</dbReference>
<sequence>MSKSNRNIRKSIFDRLGNKEVVISDDSNDEVVNFVPHNPPANWKESHFHGRNPTPGHYPEQTVGRNALPHPSQSSYNQTNTMDYSTYCNFNMSAIGYQPQYMSGNGTHFGISNVNNSSNYGYWNNQSMGQASAAVDPVLPVLATVVSNPKKSLPFEKHARPVKRVKLSKLKDDSEPQLDDDGNEPVDGFMTLTPKGCSPNSLVCRINEDLRSKFGYSGRPVTYSRFCQHFHTLKFPGHWVLSLVVRNINPIKVGEHSVYISKIEPKRCPDPAPKPLITSPAKNSRPKLMKNDSKAEILIDLEEQPKQDKEQLVPSEASVSSGSKKRKRKTRGVEDELVVNRPRGVFPGGVQPHSIVVLVDEKAPYIDTNYLTSKGLKVINGRNLSAIDYIELINKNKEWCKEGVLFVVVPWLAFMLKHFELFPSMLESSASDSLDEKLKNITNETDSLKKHKFALLNLAKDFQTQLHPQDLSTLTSTDSTTSWKNSGRPGSDGDVPYARRVLMQHVLSSALLLRNVVRSSHDNSDVVFCGFPVHAMSPSGAWRLFKEIPGSSETQVSAVCSHVLASIYAFNEFAANTWKLGYVSKIPSFNSAPEPLPAEPERRSSSPETEIEILSESQNSDFDVEDRTSRKKCAPAHRTIMPITLDDEDVTIAGDIKKRTTNHAAVTQEQSKSVPKKMKDSKEVEEVLVYDSNSGSDKRVGHVASRRDTRQSTGHRSNKSALDNSSAKTLHSKRNTEPSLGKETLSKDEEDCNILCIDNTEVFEDEEDHTDEEDIKIIEETHNCSTNSSSQQTPGNSYQKKKLQHPNPRKNVSDKPVVAASIATTLSSESSDDDDSDTEALYSLDESSQETHYRSLPLTRLIGHRWFGKRRKLRTKEDRQDGAGLRRPSGYVNRNTEDASRWFMEKLQQLLKLSSDFARNRGSMVPWETPGSALVEGEELPGAVRESLRVGVYSAQDSEQQTCVYRCLVCCVVVGDAVAADQHAYTWPHCDALGSAAGLDTASADLLLGRSPIEGAVPLSQDISAEAPKVV</sequence>